<accession>A0A1U7EZQ0</accession>
<dbReference type="RefSeq" id="WP_011324382.1">
    <property type="nucleotide sequence ID" value="NC_007426.1"/>
</dbReference>
<name>A0A1U7EZQ0_NATPD</name>
<gene>
    <name evidence="2" type="ordered locus">NP_5366A</name>
</gene>
<dbReference type="AlphaFoldDB" id="A0A1U7EZQ0"/>
<protein>
    <submittedName>
        <fullName evidence="2">Uncharacterized protein</fullName>
    </submittedName>
</protein>
<dbReference type="HOGENOM" id="CLU_2230455_0_0_2"/>
<proteinExistence type="predicted"/>
<dbReference type="Proteomes" id="UP000002698">
    <property type="component" value="Chromosome"/>
</dbReference>
<dbReference type="EnsemblBacteria" id="CAI50774">
    <property type="protein sequence ID" value="CAI50774"/>
    <property type="gene ID" value="NP_5366A"/>
</dbReference>
<dbReference type="EMBL" id="CR936257">
    <property type="protein sequence ID" value="CAI50774.1"/>
    <property type="molecule type" value="Genomic_DNA"/>
</dbReference>
<evidence type="ECO:0000256" key="1">
    <source>
        <dbReference type="SAM" id="MobiDB-lite"/>
    </source>
</evidence>
<evidence type="ECO:0000313" key="3">
    <source>
        <dbReference type="Proteomes" id="UP000002698"/>
    </source>
</evidence>
<organism evidence="2 3">
    <name type="scientific">Natronomonas pharaonis (strain ATCC 35678 / DSM 2160 / CIP 103997 / JCM 8858 / NBRC 14720 / NCIMB 2260 / Gabara)</name>
    <name type="common">Halobacterium pharaonis</name>
    <dbReference type="NCBI Taxonomy" id="348780"/>
    <lineage>
        <taxon>Archaea</taxon>
        <taxon>Methanobacteriati</taxon>
        <taxon>Methanobacteriota</taxon>
        <taxon>Stenosarchaea group</taxon>
        <taxon>Halobacteria</taxon>
        <taxon>Halobacteriales</taxon>
        <taxon>Natronomonadaceae</taxon>
        <taxon>Natronomonas</taxon>
    </lineage>
</organism>
<dbReference type="GeneID" id="54763336"/>
<reference evidence="2 3" key="1">
    <citation type="journal article" date="2005" name="Genome Res.">
        <title>Living with two extremes: conclusions from the genome sequence of Natronomonas pharaonis.</title>
        <authorList>
            <person name="Falb M."/>
            <person name="Pfeiffer F."/>
            <person name="Palm P."/>
            <person name="Rodewald K."/>
            <person name="Hickmann V."/>
            <person name="Tittor J."/>
            <person name="Oesterhelt D."/>
        </authorList>
    </citation>
    <scope>NUCLEOTIDE SEQUENCE [LARGE SCALE GENOMIC DNA]</scope>
    <source>
        <strain evidence="3">ATCC 35678 / DSM 2160 / CIP 103997 / JCM 8858 / NBRC 14720 / NCIMB 2260 / Gabara</strain>
    </source>
</reference>
<dbReference type="KEGG" id="nph:NP_5366A"/>
<evidence type="ECO:0000313" key="2">
    <source>
        <dbReference type="EMBL" id="CAI50774.1"/>
    </source>
</evidence>
<keyword evidence="3" id="KW-1185">Reference proteome</keyword>
<dbReference type="OrthoDB" id="275832at2157"/>
<dbReference type="eggNOG" id="arCOG07540">
    <property type="taxonomic scope" value="Archaea"/>
</dbReference>
<feature type="region of interest" description="Disordered" evidence="1">
    <location>
        <begin position="1"/>
        <end position="24"/>
    </location>
</feature>
<dbReference type="STRING" id="348780.NP_5366A"/>
<sequence>MSTGTTTDPCGSDRLDESAADNDTDDRCVCGAPADGYGALRDGPVCADCASRATPRWRLQLSFGDLTLRSEWTSEWAVVENLADQLRCDDAASEVVIERLAEVDA</sequence>